<sequence>MVAINETRVKERYGRLPSSDEQALSYLKALKIIVGADGEIPEAELKALRKGMQRLGLTEAVTREVEGFDFRSGKLEDVLPGFSKGGLRARMLLRDAIEVARADGTYAQAEKAAVAKAAALLGVEPATVTSIEALVELEHAAKHLRKALFPKKGK</sequence>
<evidence type="ECO:0000259" key="1">
    <source>
        <dbReference type="Pfam" id="PF05099"/>
    </source>
</evidence>
<accession>A0A2L0F682</accession>
<dbReference type="Proteomes" id="UP000238348">
    <property type="component" value="Chromosome"/>
</dbReference>
<dbReference type="RefSeq" id="WP_104985048.1">
    <property type="nucleotide sequence ID" value="NZ_CP012673.1"/>
</dbReference>
<dbReference type="InterPro" id="IPR007791">
    <property type="entry name" value="DjlA_N"/>
</dbReference>
<dbReference type="InterPro" id="IPR029024">
    <property type="entry name" value="TerB-like"/>
</dbReference>
<evidence type="ECO:0000313" key="2">
    <source>
        <dbReference type="EMBL" id="AUX46949.1"/>
    </source>
</evidence>
<organism evidence="2 3">
    <name type="scientific">Sorangium cellulosum</name>
    <name type="common">Polyangium cellulosum</name>
    <dbReference type="NCBI Taxonomy" id="56"/>
    <lineage>
        <taxon>Bacteria</taxon>
        <taxon>Pseudomonadati</taxon>
        <taxon>Myxococcota</taxon>
        <taxon>Polyangia</taxon>
        <taxon>Polyangiales</taxon>
        <taxon>Polyangiaceae</taxon>
        <taxon>Sorangium</taxon>
    </lineage>
</organism>
<gene>
    <name evidence="2" type="ORF">SOCE26_084590</name>
</gene>
<feature type="domain" description="Co-chaperone DjlA N-terminal" evidence="1">
    <location>
        <begin position="89"/>
        <end position="131"/>
    </location>
</feature>
<dbReference type="OrthoDB" id="980757at2"/>
<dbReference type="Pfam" id="PF05099">
    <property type="entry name" value="TerB"/>
    <property type="match status" value="1"/>
</dbReference>
<name>A0A2L0F682_SORCE</name>
<dbReference type="SUPFAM" id="SSF158682">
    <property type="entry name" value="TerB-like"/>
    <property type="match status" value="1"/>
</dbReference>
<evidence type="ECO:0000313" key="3">
    <source>
        <dbReference type="Proteomes" id="UP000238348"/>
    </source>
</evidence>
<dbReference type="Gene3D" id="1.10.3680.10">
    <property type="entry name" value="TerB-like"/>
    <property type="match status" value="1"/>
</dbReference>
<proteinExistence type="predicted"/>
<dbReference type="EMBL" id="CP012673">
    <property type="protein sequence ID" value="AUX46949.1"/>
    <property type="molecule type" value="Genomic_DNA"/>
</dbReference>
<protein>
    <recommendedName>
        <fullName evidence="1">Co-chaperone DjlA N-terminal domain-containing protein</fullName>
    </recommendedName>
</protein>
<dbReference type="AlphaFoldDB" id="A0A2L0F682"/>
<reference evidence="2 3" key="1">
    <citation type="submission" date="2015-09" db="EMBL/GenBank/DDBJ databases">
        <title>Sorangium comparison.</title>
        <authorList>
            <person name="Zaburannyi N."/>
            <person name="Bunk B."/>
            <person name="Overmann J."/>
            <person name="Mueller R."/>
        </authorList>
    </citation>
    <scope>NUCLEOTIDE SEQUENCE [LARGE SCALE GENOMIC DNA]</scope>
    <source>
        <strain evidence="2 3">So ce26</strain>
    </source>
</reference>